<evidence type="ECO:0000313" key="4">
    <source>
        <dbReference type="Proteomes" id="UP001500751"/>
    </source>
</evidence>
<dbReference type="EMBL" id="BAAAQN010000045">
    <property type="protein sequence ID" value="GAA2048621.1"/>
    <property type="molecule type" value="Genomic_DNA"/>
</dbReference>
<dbReference type="RefSeq" id="WP_344669306.1">
    <property type="nucleotide sequence ID" value="NZ_BAAAQN010000045.1"/>
</dbReference>
<accession>A0ABP5GN37</accession>
<evidence type="ECO:0000313" key="3">
    <source>
        <dbReference type="EMBL" id="GAA2048621.1"/>
    </source>
</evidence>
<dbReference type="Proteomes" id="UP001500751">
    <property type="component" value="Unassembled WGS sequence"/>
</dbReference>
<dbReference type="InterPro" id="IPR029058">
    <property type="entry name" value="AB_hydrolase_fold"/>
</dbReference>
<dbReference type="InterPro" id="IPR050300">
    <property type="entry name" value="GDXG_lipolytic_enzyme"/>
</dbReference>
<reference evidence="4" key="1">
    <citation type="journal article" date="2019" name="Int. J. Syst. Evol. Microbiol.">
        <title>The Global Catalogue of Microorganisms (GCM) 10K type strain sequencing project: providing services to taxonomists for standard genome sequencing and annotation.</title>
        <authorList>
            <consortium name="The Broad Institute Genomics Platform"/>
            <consortium name="The Broad Institute Genome Sequencing Center for Infectious Disease"/>
            <person name="Wu L."/>
            <person name="Ma J."/>
        </authorList>
    </citation>
    <scope>NUCLEOTIDE SEQUENCE [LARGE SCALE GENOMIC DNA]</scope>
    <source>
        <strain evidence="4">JCM 16014</strain>
    </source>
</reference>
<keyword evidence="4" id="KW-1185">Reference proteome</keyword>
<keyword evidence="1" id="KW-0378">Hydrolase</keyword>
<organism evidence="3 4">
    <name type="scientific">Catenulispora yoronensis</name>
    <dbReference type="NCBI Taxonomy" id="450799"/>
    <lineage>
        <taxon>Bacteria</taxon>
        <taxon>Bacillati</taxon>
        <taxon>Actinomycetota</taxon>
        <taxon>Actinomycetes</taxon>
        <taxon>Catenulisporales</taxon>
        <taxon>Catenulisporaceae</taxon>
        <taxon>Catenulispora</taxon>
    </lineage>
</organism>
<comment type="caution">
    <text evidence="3">The sequence shown here is derived from an EMBL/GenBank/DDBJ whole genome shotgun (WGS) entry which is preliminary data.</text>
</comment>
<proteinExistence type="predicted"/>
<evidence type="ECO:0000259" key="2">
    <source>
        <dbReference type="Pfam" id="PF07859"/>
    </source>
</evidence>
<dbReference type="SUPFAM" id="SSF53474">
    <property type="entry name" value="alpha/beta-Hydrolases"/>
    <property type="match status" value="1"/>
</dbReference>
<dbReference type="Pfam" id="PF07859">
    <property type="entry name" value="Abhydrolase_3"/>
    <property type="match status" value="1"/>
</dbReference>
<evidence type="ECO:0000256" key="1">
    <source>
        <dbReference type="ARBA" id="ARBA00022801"/>
    </source>
</evidence>
<gene>
    <name evidence="3" type="ORF">GCM10009839_62880</name>
</gene>
<name>A0ABP5GN37_9ACTN</name>
<feature type="domain" description="Alpha/beta hydrolase fold-3" evidence="2">
    <location>
        <begin position="78"/>
        <end position="285"/>
    </location>
</feature>
<dbReference type="InterPro" id="IPR013094">
    <property type="entry name" value="AB_hydrolase_3"/>
</dbReference>
<protein>
    <recommendedName>
        <fullName evidence="2">Alpha/beta hydrolase fold-3 domain-containing protein</fullName>
    </recommendedName>
</protein>
<dbReference type="PANTHER" id="PTHR48081">
    <property type="entry name" value="AB HYDROLASE SUPERFAMILY PROTEIN C4A8.06C"/>
    <property type="match status" value="1"/>
</dbReference>
<sequence length="313" mass="33674">MTVTPDVRAFLDQLAAGPAPEPGPLDPVMMRAMFAGAWQRPGPFARIGGVADRTVPGPAGEIPVRVYTPEGEGPFPVFVWFHGGGWVIGALDDNNAMCHEICHRTNAVVVSVDYRLAPENRFPAAPDDCYAVTSWLAEHGAEINVDGTRIAVGGESAGGNLAAVVSLMARDRKGPKILLQLLVSPVTGAPSDGRASYEEFADGYFQSRDSMIDFFKLYPRDDEDLQNPYLLPLAADDLTDLPPALVLLGECEVLRDEGEEYAHRLGASGTPTELVRYDGQIHGFFGLLDDKFEIAAVAHEHAAAALTKAFATR</sequence>
<dbReference type="PANTHER" id="PTHR48081:SF8">
    <property type="entry name" value="ALPHA_BETA HYDROLASE FOLD-3 DOMAIN-CONTAINING PROTEIN-RELATED"/>
    <property type="match status" value="1"/>
</dbReference>
<dbReference type="Gene3D" id="3.40.50.1820">
    <property type="entry name" value="alpha/beta hydrolase"/>
    <property type="match status" value="1"/>
</dbReference>